<evidence type="ECO:0000256" key="4">
    <source>
        <dbReference type="ARBA" id="ARBA00023002"/>
    </source>
</evidence>
<name>A0A9D5Q7S4_9BACT</name>
<protein>
    <recommendedName>
        <fullName evidence="3 7">Pyruvate dehydrogenase E1 component subunit alpha</fullName>
        <ecNumber evidence="2 7">1.2.4.1</ecNumber>
    </recommendedName>
</protein>
<dbReference type="Gene3D" id="3.40.50.970">
    <property type="match status" value="1"/>
</dbReference>
<keyword evidence="5 7" id="KW-0786">Thiamine pyrophosphate</keyword>
<comment type="subunit">
    <text evidence="7">Heterodimer of an alpha and a beta chain.</text>
</comment>
<comment type="catalytic activity">
    <reaction evidence="7">
        <text>N(6)-[(R)-lipoyl]-L-lysyl-[protein] + pyruvate + H(+) = N(6)-[(R)-S(8)-acetyldihydrolipoyl]-L-lysyl-[protein] + CO2</text>
        <dbReference type="Rhea" id="RHEA:19189"/>
        <dbReference type="Rhea" id="RHEA-COMP:10474"/>
        <dbReference type="Rhea" id="RHEA-COMP:10478"/>
        <dbReference type="ChEBI" id="CHEBI:15361"/>
        <dbReference type="ChEBI" id="CHEBI:15378"/>
        <dbReference type="ChEBI" id="CHEBI:16526"/>
        <dbReference type="ChEBI" id="CHEBI:83099"/>
        <dbReference type="ChEBI" id="CHEBI:83111"/>
        <dbReference type="EC" id="1.2.4.1"/>
    </reaction>
</comment>
<evidence type="ECO:0000313" key="11">
    <source>
        <dbReference type="Proteomes" id="UP000649604"/>
    </source>
</evidence>
<comment type="caution">
    <text evidence="10">The sequence shown here is derived from an EMBL/GenBank/DDBJ whole genome shotgun (WGS) entry which is preliminary data.</text>
</comment>
<dbReference type="PANTHER" id="PTHR11516">
    <property type="entry name" value="PYRUVATE DEHYDROGENASE E1 COMPONENT, ALPHA SUBUNIT BACTERIAL AND ORGANELLAR"/>
    <property type="match status" value="1"/>
</dbReference>
<evidence type="ECO:0000256" key="8">
    <source>
        <dbReference type="SAM" id="MobiDB-lite"/>
    </source>
</evidence>
<evidence type="ECO:0000256" key="3">
    <source>
        <dbReference type="ARBA" id="ARBA00014159"/>
    </source>
</evidence>
<dbReference type="InterPro" id="IPR001017">
    <property type="entry name" value="DH_E1"/>
</dbReference>
<evidence type="ECO:0000256" key="2">
    <source>
        <dbReference type="ARBA" id="ARBA00012281"/>
    </source>
</evidence>
<evidence type="ECO:0000256" key="5">
    <source>
        <dbReference type="ARBA" id="ARBA00023052"/>
    </source>
</evidence>
<dbReference type="NCBIfam" id="TIGR03182">
    <property type="entry name" value="PDH_E1_alph_y"/>
    <property type="match status" value="1"/>
</dbReference>
<evidence type="ECO:0000259" key="9">
    <source>
        <dbReference type="Pfam" id="PF00676"/>
    </source>
</evidence>
<accession>A0A9D5Q7S4</accession>
<dbReference type="SUPFAM" id="SSF52518">
    <property type="entry name" value="Thiamin diphosphate-binding fold (THDP-binding)"/>
    <property type="match status" value="1"/>
</dbReference>
<evidence type="ECO:0000313" key="10">
    <source>
        <dbReference type="EMBL" id="MBD3326607.1"/>
    </source>
</evidence>
<evidence type="ECO:0000256" key="7">
    <source>
        <dbReference type="RuleBase" id="RU361139"/>
    </source>
</evidence>
<proteinExistence type="predicted"/>
<feature type="domain" description="Dehydrogenase E1 component" evidence="9">
    <location>
        <begin position="21"/>
        <end position="317"/>
    </location>
</feature>
<feature type="region of interest" description="Disordered" evidence="8">
    <location>
        <begin position="296"/>
        <end position="316"/>
    </location>
</feature>
<dbReference type="PANTHER" id="PTHR11516:SF60">
    <property type="entry name" value="PYRUVATE DEHYDROGENASE E1 COMPONENT SUBUNIT ALPHA"/>
    <property type="match status" value="1"/>
</dbReference>
<dbReference type="FunFam" id="3.40.50.970:FF:000013">
    <property type="entry name" value="Pyruvate dehydrogenase E1 component subunit alpha"/>
    <property type="match status" value="1"/>
</dbReference>
<dbReference type="InterPro" id="IPR017597">
    <property type="entry name" value="Pyrv_DH_E1_asu_subgrp-y"/>
</dbReference>
<evidence type="ECO:0000256" key="6">
    <source>
        <dbReference type="ARBA" id="ARBA00023317"/>
    </source>
</evidence>
<organism evidence="10 11">
    <name type="scientific">candidate division KSB3 bacterium</name>
    <dbReference type="NCBI Taxonomy" id="2044937"/>
    <lineage>
        <taxon>Bacteria</taxon>
        <taxon>candidate division KSB3</taxon>
    </lineage>
</organism>
<evidence type="ECO:0000256" key="1">
    <source>
        <dbReference type="ARBA" id="ARBA00001964"/>
    </source>
</evidence>
<gene>
    <name evidence="7 10" type="primary">pdhA</name>
    <name evidence="10" type="ORF">GF339_18630</name>
</gene>
<dbReference type="InterPro" id="IPR029061">
    <property type="entry name" value="THDP-binding"/>
</dbReference>
<reference evidence="10" key="1">
    <citation type="submission" date="2019-11" db="EMBL/GenBank/DDBJ databases">
        <title>Microbial mats filling the niche in hypersaline microbial mats.</title>
        <authorList>
            <person name="Wong H.L."/>
            <person name="Macleod F.I."/>
            <person name="White R.A. III"/>
            <person name="Burns B.P."/>
        </authorList>
    </citation>
    <scope>NUCLEOTIDE SEQUENCE</scope>
    <source>
        <strain evidence="10">Rbin_158</strain>
    </source>
</reference>
<dbReference type="Proteomes" id="UP000649604">
    <property type="component" value="Unassembled WGS sequence"/>
</dbReference>
<dbReference type="EMBL" id="WJJP01000606">
    <property type="protein sequence ID" value="MBD3326607.1"/>
    <property type="molecule type" value="Genomic_DNA"/>
</dbReference>
<dbReference type="AlphaFoldDB" id="A0A9D5Q7S4"/>
<keyword evidence="4 7" id="KW-0560">Oxidoreductase</keyword>
<dbReference type="CDD" id="cd02000">
    <property type="entry name" value="TPP_E1_PDC_ADC_BCADC"/>
    <property type="match status" value="1"/>
</dbReference>
<comment type="function">
    <text evidence="7">The pyruvate dehydrogenase complex catalyzes the overall conversion of pyruvate to acetyl-CoA and CO(2).</text>
</comment>
<dbReference type="EC" id="1.2.4.1" evidence="2 7"/>
<dbReference type="Pfam" id="PF00676">
    <property type="entry name" value="E1_dh"/>
    <property type="match status" value="1"/>
</dbReference>
<keyword evidence="6 7" id="KW-0670">Pyruvate</keyword>
<comment type="cofactor">
    <cofactor evidence="1 7">
        <name>thiamine diphosphate</name>
        <dbReference type="ChEBI" id="CHEBI:58937"/>
    </cofactor>
</comment>
<dbReference type="InterPro" id="IPR050642">
    <property type="entry name" value="PDH_E1_Alpha_Subunit"/>
</dbReference>
<dbReference type="GO" id="GO:0004739">
    <property type="term" value="F:pyruvate dehydrogenase (acetyl-transferring) activity"/>
    <property type="evidence" value="ECO:0007669"/>
    <property type="project" value="UniProtKB-UniRule"/>
</dbReference>
<dbReference type="GO" id="GO:0006086">
    <property type="term" value="P:pyruvate decarboxylation to acetyl-CoA"/>
    <property type="evidence" value="ECO:0007669"/>
    <property type="project" value="InterPro"/>
</dbReference>
<sequence length="328" mass="36561">MATSYDITKYDKEFLLKLLKEMLLIRRFEEKSAQMYGLQKIGGFCHLYIGQEAIAVGSIATLDLTKDYVLTGYRDHGHALACGMHPNVVMAELFGKVTGCSRGKGGSMHLFDAEKHFYGGNGIVGGQIPMATGVALKISYQQDQGVVLCYFGDGAIHQGAFHESLNLAKIWNLPIVYICENNQYGMGTAFHRVSSLQDFSIMGVSYGIPGKQVNGMDVLEVYEEVAQAVQHARDEGLPSFLELKTYRYRGHSMSDPAKYRTKEELEEHKQRDPILVLKANLMQEKLLTEEEFQAIDQDSKTASDEAVSFSEASEEPALETIYEDILAQ</sequence>